<accession>A0A9X2L3N7</accession>
<feature type="transmembrane region" description="Helical" evidence="6">
    <location>
        <begin position="670"/>
        <end position="694"/>
    </location>
</feature>
<dbReference type="AlphaFoldDB" id="A0A9X2L3N7"/>
<dbReference type="PANTHER" id="PTHR30572">
    <property type="entry name" value="MEMBRANE COMPONENT OF TRANSPORTER-RELATED"/>
    <property type="match status" value="1"/>
</dbReference>
<keyword evidence="4 6" id="KW-1133">Transmembrane helix</keyword>
<evidence type="ECO:0000313" key="10">
    <source>
        <dbReference type="Proteomes" id="UP001139125"/>
    </source>
</evidence>
<dbReference type="Pfam" id="PF02687">
    <property type="entry name" value="FtsX"/>
    <property type="match status" value="2"/>
</dbReference>
<keyword evidence="2" id="KW-1003">Cell membrane</keyword>
<feature type="domain" description="MacB-like periplasmic core" evidence="8">
    <location>
        <begin position="20"/>
        <end position="238"/>
    </location>
</feature>
<dbReference type="GO" id="GO:0022857">
    <property type="term" value="F:transmembrane transporter activity"/>
    <property type="evidence" value="ECO:0007669"/>
    <property type="project" value="TreeGrafter"/>
</dbReference>
<feature type="transmembrane region" description="Helical" evidence="6">
    <location>
        <begin position="332"/>
        <end position="354"/>
    </location>
</feature>
<sequence length="793" mass="87845">MLKNYFKIAFRNISKHKGYSFINISGLAIGIACCLLILIYVRHELSYDQFHEKADRIVRISMESGGDNIAVTPSMVAPTLNQISPEIERWVRLYEPTRYSPAIISTGENKFQEENFLYADSSFFRIFSFDFIAGNPETALKNPRSLVLPKSTALKLFGSVDILGETVNARIFNTNYDFEVTGVIENVPANSHFTFNYLGSLHTMSSWSQLDDSQIRAANFFTYLLLNSSSSTESLRQTANAFIRDNQIQDRVDQLIFTPVTELYLNSNFDFEIAPMGSMQNVIGFIFLALMVLLIATINYVNLSTARSSRRGAEVGIRKALGAVKSQLVKQFYGESILITLISVVLALILVEFFKEPFFELMGKDISFNLFTDPSAWMLLAGVTIITAALAGSYPAFLLSSYQPVRVLKGLLGSTGSDGTLRKGLVISQFAISTFLILCTVIIYQQTNFILTADLGFDDEEVIVLPARDSELAQKQGLLKSEVLRQPGVKGATYMSNIPGKVFGGYGSVHNTTMEPIGTAAGAADADLVQTLDIEIIAGNSFPDNPSYTREQGYVYLINEQLAQAHGWSPQEAIGKPFNVLGGREGEVVGVMADFNYQSLRENVEPLALFIHEQMYNYLLVKVEPGNIQGTIASLENMWQDVAPHRPFEFEFLDQQLNALYQSELQTRNLLLAFSGLAIFIACLGLVGLSSFLIERRAKEIGIRKVLGASVSKIVALLSTDFLKLVAIGFVVGTPIAWYVMDQWLTNFAYRIDMNVAVFITVGLIAMIIAILTVSWQSIKAAVANPVDSLRSE</sequence>
<evidence type="ECO:0000313" key="9">
    <source>
        <dbReference type="EMBL" id="MCP9291786.1"/>
    </source>
</evidence>
<feature type="transmembrane region" description="Helical" evidence="6">
    <location>
        <begin position="756"/>
        <end position="776"/>
    </location>
</feature>
<dbReference type="GO" id="GO:0005886">
    <property type="term" value="C:plasma membrane"/>
    <property type="evidence" value="ECO:0007669"/>
    <property type="project" value="UniProtKB-SubCell"/>
</dbReference>
<gene>
    <name evidence="9" type="ORF">NM125_09395</name>
</gene>
<keyword evidence="3 6" id="KW-0812">Transmembrane</keyword>
<evidence type="ECO:0000256" key="6">
    <source>
        <dbReference type="SAM" id="Phobius"/>
    </source>
</evidence>
<feature type="domain" description="MacB-like periplasmic core" evidence="8">
    <location>
        <begin position="482"/>
        <end position="626"/>
    </location>
</feature>
<feature type="transmembrane region" description="Helical" evidence="6">
    <location>
        <begin position="715"/>
        <end position="741"/>
    </location>
</feature>
<dbReference type="InterPro" id="IPR050250">
    <property type="entry name" value="Macrolide_Exporter_MacB"/>
</dbReference>
<dbReference type="PROSITE" id="PS51257">
    <property type="entry name" value="PROKAR_LIPOPROTEIN"/>
    <property type="match status" value="1"/>
</dbReference>
<dbReference type="InterPro" id="IPR003838">
    <property type="entry name" value="ABC3_permease_C"/>
</dbReference>
<feature type="transmembrane region" description="Helical" evidence="6">
    <location>
        <begin position="21"/>
        <end position="41"/>
    </location>
</feature>
<reference evidence="9" key="1">
    <citation type="submission" date="2022-06" db="EMBL/GenBank/DDBJ databases">
        <title>Gracilimonas sp. CAU 1638 isolated from sea sediment.</title>
        <authorList>
            <person name="Kim W."/>
        </authorList>
    </citation>
    <scope>NUCLEOTIDE SEQUENCE</scope>
    <source>
        <strain evidence="9">CAU 1638</strain>
    </source>
</reference>
<evidence type="ECO:0000256" key="5">
    <source>
        <dbReference type="ARBA" id="ARBA00023136"/>
    </source>
</evidence>
<comment type="subcellular location">
    <subcellularLocation>
        <location evidence="1">Cell membrane</location>
        <topology evidence="1">Multi-pass membrane protein</topology>
    </subcellularLocation>
</comment>
<feature type="transmembrane region" description="Helical" evidence="6">
    <location>
        <begin position="374"/>
        <end position="399"/>
    </location>
</feature>
<dbReference type="Proteomes" id="UP001139125">
    <property type="component" value="Unassembled WGS sequence"/>
</dbReference>
<feature type="transmembrane region" description="Helical" evidence="6">
    <location>
        <begin position="424"/>
        <end position="444"/>
    </location>
</feature>
<protein>
    <submittedName>
        <fullName evidence="9">ABC transporter permease</fullName>
    </submittedName>
</protein>
<feature type="transmembrane region" description="Helical" evidence="6">
    <location>
        <begin position="282"/>
        <end position="301"/>
    </location>
</feature>
<feature type="domain" description="ABC3 transporter permease C-terminal" evidence="7">
    <location>
        <begin position="673"/>
        <end position="783"/>
    </location>
</feature>
<dbReference type="PANTHER" id="PTHR30572:SF18">
    <property type="entry name" value="ABC-TYPE MACROLIDE FAMILY EXPORT SYSTEM PERMEASE COMPONENT 2"/>
    <property type="match status" value="1"/>
</dbReference>
<evidence type="ECO:0000256" key="3">
    <source>
        <dbReference type="ARBA" id="ARBA00022692"/>
    </source>
</evidence>
<keyword evidence="10" id="KW-1185">Reference proteome</keyword>
<dbReference type="Pfam" id="PF12704">
    <property type="entry name" value="MacB_PCD"/>
    <property type="match status" value="2"/>
</dbReference>
<evidence type="ECO:0000256" key="2">
    <source>
        <dbReference type="ARBA" id="ARBA00022475"/>
    </source>
</evidence>
<organism evidence="9 10">
    <name type="scientific">Gracilimonas sediminicola</name>
    <dbReference type="NCBI Taxonomy" id="2952158"/>
    <lineage>
        <taxon>Bacteria</taxon>
        <taxon>Pseudomonadati</taxon>
        <taxon>Balneolota</taxon>
        <taxon>Balneolia</taxon>
        <taxon>Balneolales</taxon>
        <taxon>Balneolaceae</taxon>
        <taxon>Gracilimonas</taxon>
    </lineage>
</organism>
<feature type="domain" description="ABC3 transporter permease C-terminal" evidence="7">
    <location>
        <begin position="286"/>
        <end position="404"/>
    </location>
</feature>
<dbReference type="EMBL" id="JANDBC010000001">
    <property type="protein sequence ID" value="MCP9291786.1"/>
    <property type="molecule type" value="Genomic_DNA"/>
</dbReference>
<keyword evidence="5 6" id="KW-0472">Membrane</keyword>
<dbReference type="InterPro" id="IPR025857">
    <property type="entry name" value="MacB_PCD"/>
</dbReference>
<dbReference type="RefSeq" id="WP_255134648.1">
    <property type="nucleotide sequence ID" value="NZ_JANDBC010000001.1"/>
</dbReference>
<name>A0A9X2L3N7_9BACT</name>
<proteinExistence type="predicted"/>
<comment type="caution">
    <text evidence="9">The sequence shown here is derived from an EMBL/GenBank/DDBJ whole genome shotgun (WGS) entry which is preliminary data.</text>
</comment>
<evidence type="ECO:0000259" key="8">
    <source>
        <dbReference type="Pfam" id="PF12704"/>
    </source>
</evidence>
<evidence type="ECO:0000256" key="1">
    <source>
        <dbReference type="ARBA" id="ARBA00004651"/>
    </source>
</evidence>
<evidence type="ECO:0000256" key="4">
    <source>
        <dbReference type="ARBA" id="ARBA00022989"/>
    </source>
</evidence>
<evidence type="ECO:0000259" key="7">
    <source>
        <dbReference type="Pfam" id="PF02687"/>
    </source>
</evidence>